<dbReference type="InterPro" id="IPR010982">
    <property type="entry name" value="Lambda_DNA-bd_dom_sf"/>
</dbReference>
<dbReference type="AlphaFoldDB" id="A0A511ZQ63"/>
<organism evidence="5 6">
    <name type="scientific">Oceanobacillus sojae</name>
    <dbReference type="NCBI Taxonomy" id="582851"/>
    <lineage>
        <taxon>Bacteria</taxon>
        <taxon>Bacillati</taxon>
        <taxon>Bacillota</taxon>
        <taxon>Bacilli</taxon>
        <taxon>Bacillales</taxon>
        <taxon>Bacillaceae</taxon>
        <taxon>Oceanobacillus</taxon>
    </lineage>
</organism>
<feature type="domain" description="HTH lacI-type" evidence="4">
    <location>
        <begin position="3"/>
        <end position="57"/>
    </location>
</feature>
<dbReference type="InterPro" id="IPR028082">
    <property type="entry name" value="Peripla_BP_I"/>
</dbReference>
<keyword evidence="1" id="KW-0805">Transcription regulation</keyword>
<dbReference type="EMBL" id="BJYM01000025">
    <property type="protein sequence ID" value="GEN89595.1"/>
    <property type="molecule type" value="Genomic_DNA"/>
</dbReference>
<evidence type="ECO:0000256" key="2">
    <source>
        <dbReference type="ARBA" id="ARBA00023125"/>
    </source>
</evidence>
<dbReference type="Proteomes" id="UP000321558">
    <property type="component" value="Unassembled WGS sequence"/>
</dbReference>
<dbReference type="GO" id="GO:0003700">
    <property type="term" value="F:DNA-binding transcription factor activity"/>
    <property type="evidence" value="ECO:0007669"/>
    <property type="project" value="TreeGrafter"/>
</dbReference>
<evidence type="ECO:0000313" key="6">
    <source>
        <dbReference type="Proteomes" id="UP000321558"/>
    </source>
</evidence>
<keyword evidence="6" id="KW-1185">Reference proteome</keyword>
<dbReference type="PANTHER" id="PTHR30146:SF149">
    <property type="entry name" value="HTH-TYPE TRANSCRIPTIONAL REGULATOR EBGR"/>
    <property type="match status" value="1"/>
</dbReference>
<dbReference type="SUPFAM" id="SSF47413">
    <property type="entry name" value="lambda repressor-like DNA-binding domains"/>
    <property type="match status" value="1"/>
</dbReference>
<dbReference type="Gene3D" id="3.40.50.2300">
    <property type="match status" value="2"/>
</dbReference>
<dbReference type="Gene3D" id="1.10.260.40">
    <property type="entry name" value="lambda repressor-like DNA-binding domains"/>
    <property type="match status" value="1"/>
</dbReference>
<evidence type="ECO:0000313" key="5">
    <source>
        <dbReference type="EMBL" id="GEN89595.1"/>
    </source>
</evidence>
<sequence length="319" mass="35740">MAVTLKDIATECGVSYSTVSKALKDSPLVTEATKRKIKEKAEEMNYIPNNSARSLVSNKSHTIGLIWPAVDRVAITTLATQVNEALKQAGYFMAVSIDNPITAASKFLELRFDGVIVFDEGEATTLPEKITNNIPVIAYGVARKLPYPIINVHHNWAMKQAVDLLIEKGHQSIDYIGELHTKDIRQIVKKETIENYCREKQINYRLIDSGGLTETATKQAVKEFLKTETLHDGIICGSYDITMGALHHIDGLESRKTIIAYDNIKQFKSIEMPIYSVGVPAEQIAEGLVKHLIRNIEAERKNTSEIIDLYPSLQYHEKK</sequence>
<dbReference type="RefSeq" id="WP_147212478.1">
    <property type="nucleotide sequence ID" value="NZ_BJYM01000025.1"/>
</dbReference>
<protein>
    <submittedName>
        <fullName evidence="5">Putative HTH-type transcriptional repressor ExuR</fullName>
    </submittedName>
</protein>
<dbReference type="CDD" id="cd01392">
    <property type="entry name" value="HTH_LacI"/>
    <property type="match status" value="1"/>
</dbReference>
<dbReference type="OrthoDB" id="2528004at2"/>
<dbReference type="InterPro" id="IPR000843">
    <property type="entry name" value="HTH_LacI"/>
</dbReference>
<proteinExistence type="predicted"/>
<evidence type="ECO:0000256" key="1">
    <source>
        <dbReference type="ARBA" id="ARBA00023015"/>
    </source>
</evidence>
<evidence type="ECO:0000256" key="3">
    <source>
        <dbReference type="ARBA" id="ARBA00023163"/>
    </source>
</evidence>
<evidence type="ECO:0000259" key="4">
    <source>
        <dbReference type="PROSITE" id="PS50932"/>
    </source>
</evidence>
<keyword evidence="3" id="KW-0804">Transcription</keyword>
<accession>A0A511ZQ63</accession>
<dbReference type="SUPFAM" id="SSF53822">
    <property type="entry name" value="Periplasmic binding protein-like I"/>
    <property type="match status" value="1"/>
</dbReference>
<dbReference type="PANTHER" id="PTHR30146">
    <property type="entry name" value="LACI-RELATED TRANSCRIPTIONAL REPRESSOR"/>
    <property type="match status" value="1"/>
</dbReference>
<name>A0A511ZQ63_9BACI</name>
<keyword evidence="2" id="KW-0238">DNA-binding</keyword>
<comment type="caution">
    <text evidence="5">The sequence shown here is derived from an EMBL/GenBank/DDBJ whole genome shotgun (WGS) entry which is preliminary data.</text>
</comment>
<dbReference type="Pfam" id="PF00356">
    <property type="entry name" value="LacI"/>
    <property type="match status" value="1"/>
</dbReference>
<reference evidence="5 6" key="1">
    <citation type="submission" date="2019-07" db="EMBL/GenBank/DDBJ databases">
        <title>Whole genome shotgun sequence of Oceanobacillus sojae NBRC 105379.</title>
        <authorList>
            <person name="Hosoyama A."/>
            <person name="Uohara A."/>
            <person name="Ohji S."/>
            <person name="Ichikawa N."/>
        </authorList>
    </citation>
    <scope>NUCLEOTIDE SEQUENCE [LARGE SCALE GENOMIC DNA]</scope>
    <source>
        <strain evidence="5 6">NBRC 105379</strain>
    </source>
</reference>
<gene>
    <name evidence="5" type="primary">exuR</name>
    <name evidence="5" type="ORF">OSO01_43340</name>
</gene>
<dbReference type="PROSITE" id="PS50932">
    <property type="entry name" value="HTH_LACI_2"/>
    <property type="match status" value="1"/>
</dbReference>
<dbReference type="GO" id="GO:0000976">
    <property type="term" value="F:transcription cis-regulatory region binding"/>
    <property type="evidence" value="ECO:0007669"/>
    <property type="project" value="TreeGrafter"/>
</dbReference>
<dbReference type="SMART" id="SM00354">
    <property type="entry name" value="HTH_LACI"/>
    <property type="match status" value="1"/>
</dbReference>